<keyword evidence="5" id="KW-0804">Transcription</keyword>
<evidence type="ECO:0000256" key="1">
    <source>
        <dbReference type="ARBA" id="ARBA00004123"/>
    </source>
</evidence>
<evidence type="ECO:0000256" key="5">
    <source>
        <dbReference type="ARBA" id="ARBA00023163"/>
    </source>
</evidence>
<feature type="domain" description="Zn(2)-C6 fungal-type" evidence="8">
    <location>
        <begin position="16"/>
        <end position="46"/>
    </location>
</feature>
<feature type="region of interest" description="Disordered" evidence="7">
    <location>
        <begin position="1"/>
        <end position="22"/>
    </location>
</feature>
<evidence type="ECO:0000256" key="3">
    <source>
        <dbReference type="ARBA" id="ARBA00023015"/>
    </source>
</evidence>
<comment type="caution">
    <text evidence="9">The sequence shown here is derived from an EMBL/GenBank/DDBJ whole genome shotgun (WGS) entry which is preliminary data.</text>
</comment>
<dbReference type="CDD" id="cd00067">
    <property type="entry name" value="GAL4"/>
    <property type="match status" value="1"/>
</dbReference>
<dbReference type="Pfam" id="PF00172">
    <property type="entry name" value="Zn_clus"/>
    <property type="match status" value="1"/>
</dbReference>
<comment type="subcellular location">
    <subcellularLocation>
        <location evidence="1">Nucleus</location>
    </subcellularLocation>
</comment>
<name>A0ABR4GZB9_9EURO</name>
<dbReference type="Gene3D" id="4.10.240.10">
    <property type="entry name" value="Zn(2)-C6 fungal-type DNA-binding domain"/>
    <property type="match status" value="1"/>
</dbReference>
<proteinExistence type="predicted"/>
<reference evidence="9 10" key="1">
    <citation type="submission" date="2024-07" db="EMBL/GenBank/DDBJ databases">
        <title>Section-level genome sequencing and comparative genomics of Aspergillus sections Usti and Cavernicolus.</title>
        <authorList>
            <consortium name="Lawrence Berkeley National Laboratory"/>
            <person name="Nybo J.L."/>
            <person name="Vesth T.C."/>
            <person name="Theobald S."/>
            <person name="Frisvad J.C."/>
            <person name="Larsen T.O."/>
            <person name="Kjaerboelling I."/>
            <person name="Rothschild-Mancinelli K."/>
            <person name="Lyhne E.K."/>
            <person name="Kogle M.E."/>
            <person name="Barry K."/>
            <person name="Clum A."/>
            <person name="Na H."/>
            <person name="Ledsgaard L."/>
            <person name="Lin J."/>
            <person name="Lipzen A."/>
            <person name="Kuo A."/>
            <person name="Riley R."/>
            <person name="Mondo S."/>
            <person name="Labutti K."/>
            <person name="Haridas S."/>
            <person name="Pangalinan J."/>
            <person name="Salamov A.A."/>
            <person name="Simmons B.A."/>
            <person name="Magnuson J.K."/>
            <person name="Chen J."/>
            <person name="Drula E."/>
            <person name="Henrissat B."/>
            <person name="Wiebenga A."/>
            <person name="Lubbers R.J."/>
            <person name="Gomes A.C."/>
            <person name="Makela M.R."/>
            <person name="Stajich J."/>
            <person name="Grigoriev I.V."/>
            <person name="Mortensen U.H."/>
            <person name="De Vries R.P."/>
            <person name="Baker S.E."/>
            <person name="Andersen M.R."/>
        </authorList>
    </citation>
    <scope>NUCLEOTIDE SEQUENCE [LARGE SCALE GENOMIC DNA]</scope>
    <source>
        <strain evidence="9 10">CBS 588.65</strain>
    </source>
</reference>
<evidence type="ECO:0000256" key="4">
    <source>
        <dbReference type="ARBA" id="ARBA00023125"/>
    </source>
</evidence>
<dbReference type="Proteomes" id="UP001610334">
    <property type="component" value="Unassembled WGS sequence"/>
</dbReference>
<feature type="compositionally biased region" description="Polar residues" evidence="7">
    <location>
        <begin position="91"/>
        <end position="102"/>
    </location>
</feature>
<protein>
    <recommendedName>
        <fullName evidence="8">Zn(2)-C6 fungal-type domain-containing protein</fullName>
    </recommendedName>
</protein>
<evidence type="ECO:0000313" key="9">
    <source>
        <dbReference type="EMBL" id="KAL2808334.1"/>
    </source>
</evidence>
<evidence type="ECO:0000256" key="2">
    <source>
        <dbReference type="ARBA" id="ARBA00022723"/>
    </source>
</evidence>
<dbReference type="PANTHER" id="PTHR46910">
    <property type="entry name" value="TRANSCRIPTION FACTOR PDR1"/>
    <property type="match status" value="1"/>
</dbReference>
<evidence type="ECO:0000256" key="7">
    <source>
        <dbReference type="SAM" id="MobiDB-lite"/>
    </source>
</evidence>
<evidence type="ECO:0000259" key="8">
    <source>
        <dbReference type="PROSITE" id="PS50048"/>
    </source>
</evidence>
<gene>
    <name evidence="9" type="ORF">BJX63DRAFT_424716</name>
</gene>
<dbReference type="PROSITE" id="PS00463">
    <property type="entry name" value="ZN2_CY6_FUNGAL_1"/>
    <property type="match status" value="1"/>
</dbReference>
<keyword evidence="3" id="KW-0805">Transcription regulation</keyword>
<organism evidence="9 10">
    <name type="scientific">Aspergillus granulosus</name>
    <dbReference type="NCBI Taxonomy" id="176169"/>
    <lineage>
        <taxon>Eukaryota</taxon>
        <taxon>Fungi</taxon>
        <taxon>Dikarya</taxon>
        <taxon>Ascomycota</taxon>
        <taxon>Pezizomycotina</taxon>
        <taxon>Eurotiomycetes</taxon>
        <taxon>Eurotiomycetidae</taxon>
        <taxon>Eurotiales</taxon>
        <taxon>Aspergillaceae</taxon>
        <taxon>Aspergillus</taxon>
        <taxon>Aspergillus subgen. Nidulantes</taxon>
    </lineage>
</organism>
<feature type="compositionally biased region" description="Basic and acidic residues" evidence="7">
    <location>
        <begin position="103"/>
        <end position="124"/>
    </location>
</feature>
<keyword evidence="2" id="KW-0479">Metal-binding</keyword>
<dbReference type="CDD" id="cd12148">
    <property type="entry name" value="fungal_TF_MHR"/>
    <property type="match status" value="1"/>
</dbReference>
<keyword evidence="6" id="KW-0539">Nucleus</keyword>
<dbReference type="InterPro" id="IPR050987">
    <property type="entry name" value="AtrR-like"/>
</dbReference>
<sequence>MPRRRQREDDDTQGPPCTQCRTRKVKCDRQQPDCSNCRKGGVACEYSNSPSRVYQVKELLDAFSSVTSRLDRLESTLATLVDQLKKPGSTGLESPSASNVSSENRENSGRLTGEQHADDKHDDQSLSEDNELTEMYPAVLSLFRSLHRRLDRAVNGSPKERTDMWALAAHQPGPRQILREQLEKFPFAGGCIDFPITSDGQPIIPPPRWAVESCVETYLKHINSSTPIFDKTELQDGIAFYYDSPPCQQLSAQALTYSNVLLLAKTLDFYTERADNRTADEAAAEPELIRALLQNCDRALENLGEFLKPTTEYLRALLTLALVCQQYYSSPAFSRVLLSITGLVRTMGLHQTTLQLSTSWEDLSESERLFWIAYALDKQNVFLSGQAGELYLFDCRFPIHTCDWEHPTPRQLFGALTHLMTIWEDIYTMLYSPRSTMYGTEGRVSQAHVLRLQLTKWETVHKQLLGDELGMLAYDLKPSQAELVYAFHVTQSLIDRCDPSLPPRKRYRDPSRLALETVTSLGKPRFAHEFAILGQIFRNFPMVCFHDLFVSILTSEKSSFIETAELLHATRRILEALQKPDYPESYYNKLHSGFRWCSEQLDILYNMLTYFNSPDGCPDLDAVVGISMGTSGVQFAAYMINSGSGVRRPPT</sequence>
<evidence type="ECO:0000313" key="10">
    <source>
        <dbReference type="Proteomes" id="UP001610334"/>
    </source>
</evidence>
<keyword evidence="10" id="KW-1185">Reference proteome</keyword>
<dbReference type="InterPro" id="IPR007219">
    <property type="entry name" value="XnlR_reg_dom"/>
</dbReference>
<dbReference type="SUPFAM" id="SSF57701">
    <property type="entry name" value="Zn2/Cys6 DNA-binding domain"/>
    <property type="match status" value="1"/>
</dbReference>
<dbReference type="InterPro" id="IPR001138">
    <property type="entry name" value="Zn2Cys6_DnaBD"/>
</dbReference>
<accession>A0ABR4GZB9</accession>
<dbReference type="EMBL" id="JBFXLT010000115">
    <property type="protein sequence ID" value="KAL2808334.1"/>
    <property type="molecule type" value="Genomic_DNA"/>
</dbReference>
<dbReference type="PROSITE" id="PS50048">
    <property type="entry name" value="ZN2_CY6_FUNGAL_2"/>
    <property type="match status" value="1"/>
</dbReference>
<evidence type="ECO:0000256" key="6">
    <source>
        <dbReference type="ARBA" id="ARBA00023242"/>
    </source>
</evidence>
<keyword evidence="4" id="KW-0238">DNA-binding</keyword>
<dbReference type="InterPro" id="IPR036864">
    <property type="entry name" value="Zn2-C6_fun-type_DNA-bd_sf"/>
</dbReference>
<dbReference type="Pfam" id="PF04082">
    <property type="entry name" value="Fungal_trans"/>
    <property type="match status" value="1"/>
</dbReference>
<dbReference type="SMART" id="SM00066">
    <property type="entry name" value="GAL4"/>
    <property type="match status" value="1"/>
</dbReference>
<feature type="region of interest" description="Disordered" evidence="7">
    <location>
        <begin position="86"/>
        <end position="128"/>
    </location>
</feature>
<dbReference type="PANTHER" id="PTHR46910:SF37">
    <property type="entry name" value="ZN(II)2CYS6 TRANSCRIPTION FACTOR (EUROFUNG)"/>
    <property type="match status" value="1"/>
</dbReference>